<gene>
    <name evidence="1" type="ORF">An14g01890</name>
</gene>
<evidence type="ECO:0000313" key="1">
    <source>
        <dbReference type="RefSeq" id="XP_059604615.1"/>
    </source>
</evidence>
<dbReference type="VEuPathDB" id="FungiDB:An14g01890"/>
<sequence>MEVAWADPGRTEPMRLCPNGLNFVIADDRMMNKIRYNEVIRSGGLQEELGCSHEVVFKSGYMKWLYDYDRAIQDGPSTIQQTSILSII</sequence>
<proteinExistence type="predicted"/>
<protein>
    <submittedName>
        <fullName evidence="1">Uncharacterized protein</fullName>
    </submittedName>
</protein>
<name>A0AAJ8BVF2_ASPNG</name>
<dbReference type="KEGG" id="ang:An14g01890"/>
<organism evidence="1">
    <name type="scientific">Aspergillus niger</name>
    <dbReference type="NCBI Taxonomy" id="5061"/>
    <lineage>
        <taxon>Eukaryota</taxon>
        <taxon>Fungi</taxon>
        <taxon>Dikarya</taxon>
        <taxon>Ascomycota</taxon>
        <taxon>Pezizomycotina</taxon>
        <taxon>Eurotiomycetes</taxon>
        <taxon>Eurotiomycetidae</taxon>
        <taxon>Eurotiales</taxon>
        <taxon>Aspergillaceae</taxon>
        <taxon>Aspergillus</taxon>
        <taxon>Aspergillus subgen. Circumdati</taxon>
    </lineage>
</organism>
<dbReference type="GeneID" id="84592923"/>
<accession>A0AAJ8BVF2</accession>
<dbReference type="RefSeq" id="XP_059604615.1">
    <property type="nucleotide sequence ID" value="XM_059744094.1"/>
</dbReference>
<reference evidence="1" key="1">
    <citation type="submission" date="2025-02" db="EMBL/GenBank/DDBJ databases">
        <authorList>
            <consortium name="NCBI Genome Project"/>
        </authorList>
    </citation>
    <scope>NUCLEOTIDE SEQUENCE</scope>
</reference>
<dbReference type="AlphaFoldDB" id="A0AAJ8BVF2"/>
<reference evidence="1" key="2">
    <citation type="submission" date="2025-08" db="UniProtKB">
        <authorList>
            <consortium name="RefSeq"/>
        </authorList>
    </citation>
    <scope>IDENTIFICATION</scope>
</reference>